<feature type="transmembrane region" description="Helical" evidence="7">
    <location>
        <begin position="82"/>
        <end position="104"/>
    </location>
</feature>
<protein>
    <submittedName>
        <fullName evidence="8">Putative sulfate exporter family transporter</fullName>
    </submittedName>
</protein>
<evidence type="ECO:0000256" key="6">
    <source>
        <dbReference type="ARBA" id="ARBA00023136"/>
    </source>
</evidence>
<comment type="subcellular location">
    <subcellularLocation>
        <location evidence="1">Cell membrane</location>
        <topology evidence="1">Multi-pass membrane protein</topology>
    </subcellularLocation>
</comment>
<sequence length="316" mass="33550">MRLPLLNELPLLQKILIAGLVLAILFIPGFSAPLALLAGLIVGLLLGNPWQKITTIAAKYALQVAVVGLGFGINLYQVRETGLTGIVYTATSLAVTLALGFLLGRFLNIAPKLSHLVGVGTAICGGSAIAAVAPTIKANAQEISVSLAIVFILNAVALFVFPVAGHWLGLTQQQFGVWAAIAIHDTSSVVGAASKFGNEALQIATTLKLTRALWIVPIVLLSAFLFKSKETKLKLPLFIPLFLLASVIYTFVPPVATIAPVLVTIAKKLLVLSLFLIGVNVNIETLRTISARPFWLGLLLWLLVAILSLLAILYLL</sequence>
<feature type="transmembrane region" description="Helical" evidence="7">
    <location>
        <begin position="15"/>
        <end position="46"/>
    </location>
</feature>
<dbReference type="RefSeq" id="WP_162346744.1">
    <property type="nucleotide sequence ID" value="NZ_JAAEAA010000015.1"/>
</dbReference>
<dbReference type="Proteomes" id="UP000478546">
    <property type="component" value="Unassembled WGS sequence"/>
</dbReference>
<evidence type="ECO:0000256" key="7">
    <source>
        <dbReference type="SAM" id="Phobius"/>
    </source>
</evidence>
<keyword evidence="9" id="KW-1185">Reference proteome</keyword>
<feature type="transmembrane region" description="Helical" evidence="7">
    <location>
        <begin position="258"/>
        <end position="281"/>
    </location>
</feature>
<evidence type="ECO:0000313" key="9">
    <source>
        <dbReference type="Proteomes" id="UP000478546"/>
    </source>
</evidence>
<evidence type="ECO:0000313" key="8">
    <source>
        <dbReference type="EMBL" id="NDK56685.1"/>
    </source>
</evidence>
<keyword evidence="6 7" id="KW-0472">Membrane</keyword>
<evidence type="ECO:0000256" key="5">
    <source>
        <dbReference type="ARBA" id="ARBA00022989"/>
    </source>
</evidence>
<evidence type="ECO:0000256" key="4">
    <source>
        <dbReference type="ARBA" id="ARBA00022692"/>
    </source>
</evidence>
<name>A0A6B2H0R5_9BACT</name>
<organism evidence="8 9">
    <name type="scientific">Pontibacter fetidus</name>
    <dbReference type="NCBI Taxonomy" id="2700082"/>
    <lineage>
        <taxon>Bacteria</taxon>
        <taxon>Pseudomonadati</taxon>
        <taxon>Bacteroidota</taxon>
        <taxon>Cytophagia</taxon>
        <taxon>Cytophagales</taxon>
        <taxon>Hymenobacteraceae</taxon>
        <taxon>Pontibacter</taxon>
    </lineage>
</organism>
<feature type="transmembrane region" description="Helical" evidence="7">
    <location>
        <begin position="175"/>
        <end position="197"/>
    </location>
</feature>
<feature type="transmembrane region" description="Helical" evidence="7">
    <location>
        <begin position="58"/>
        <end position="76"/>
    </location>
</feature>
<feature type="transmembrane region" description="Helical" evidence="7">
    <location>
        <begin position="233"/>
        <end position="252"/>
    </location>
</feature>
<dbReference type="PANTHER" id="PTHR30106">
    <property type="entry name" value="INNER MEMBRANE PROTEIN YEIH-RELATED"/>
    <property type="match status" value="1"/>
</dbReference>
<dbReference type="GO" id="GO:0005886">
    <property type="term" value="C:plasma membrane"/>
    <property type="evidence" value="ECO:0007669"/>
    <property type="project" value="UniProtKB-SubCell"/>
</dbReference>
<feature type="transmembrane region" description="Helical" evidence="7">
    <location>
        <begin position="293"/>
        <end position="315"/>
    </location>
</feature>
<gene>
    <name evidence="8" type="ORF">GWO68_12220</name>
</gene>
<accession>A0A6B2H0R5</accession>
<dbReference type="InterPro" id="IPR018383">
    <property type="entry name" value="UPF0324_pro"/>
</dbReference>
<comment type="similarity">
    <text evidence="2">Belongs to the UPF0324 family.</text>
</comment>
<dbReference type="PANTHER" id="PTHR30106:SF1">
    <property type="entry name" value="UPF0324 MEMBRANE PROTEIN FN0533"/>
    <property type="match status" value="1"/>
</dbReference>
<reference evidence="8 9" key="1">
    <citation type="submission" date="2020-01" db="EMBL/GenBank/DDBJ databases">
        <authorList>
            <person name="Kim M.K."/>
        </authorList>
    </citation>
    <scope>NUCLEOTIDE SEQUENCE [LARGE SCALE GENOMIC DNA]</scope>
    <source>
        <strain evidence="8 9">BT213</strain>
    </source>
</reference>
<feature type="transmembrane region" description="Helical" evidence="7">
    <location>
        <begin position="148"/>
        <end position="168"/>
    </location>
</feature>
<evidence type="ECO:0000256" key="2">
    <source>
        <dbReference type="ARBA" id="ARBA00007977"/>
    </source>
</evidence>
<feature type="transmembrane region" description="Helical" evidence="7">
    <location>
        <begin position="116"/>
        <end position="136"/>
    </location>
</feature>
<proteinExistence type="inferred from homology"/>
<evidence type="ECO:0000256" key="3">
    <source>
        <dbReference type="ARBA" id="ARBA00022475"/>
    </source>
</evidence>
<dbReference type="Pfam" id="PF03601">
    <property type="entry name" value="Cons_hypoth698"/>
    <property type="match status" value="1"/>
</dbReference>
<keyword evidence="4 7" id="KW-0812">Transmembrane</keyword>
<dbReference type="EMBL" id="JAAEAA010000015">
    <property type="protein sequence ID" value="NDK56685.1"/>
    <property type="molecule type" value="Genomic_DNA"/>
</dbReference>
<keyword evidence="3" id="KW-1003">Cell membrane</keyword>
<comment type="caution">
    <text evidence="8">The sequence shown here is derived from an EMBL/GenBank/DDBJ whole genome shotgun (WGS) entry which is preliminary data.</text>
</comment>
<dbReference type="AlphaFoldDB" id="A0A6B2H0R5"/>
<keyword evidence="5 7" id="KW-1133">Transmembrane helix</keyword>
<evidence type="ECO:0000256" key="1">
    <source>
        <dbReference type="ARBA" id="ARBA00004651"/>
    </source>
</evidence>
<feature type="transmembrane region" description="Helical" evidence="7">
    <location>
        <begin position="209"/>
        <end position="226"/>
    </location>
</feature>